<dbReference type="AlphaFoldDB" id="A0A5D3C1Q8"/>
<evidence type="ECO:0000259" key="2">
    <source>
        <dbReference type="Pfam" id="PF17921"/>
    </source>
</evidence>
<evidence type="ECO:0000313" key="6">
    <source>
        <dbReference type="Proteomes" id="UP000321947"/>
    </source>
</evidence>
<organism evidence="4 6">
    <name type="scientific">Cucumis melo var. makuwa</name>
    <name type="common">Oriental melon</name>
    <dbReference type="NCBI Taxonomy" id="1194695"/>
    <lineage>
        <taxon>Eukaryota</taxon>
        <taxon>Viridiplantae</taxon>
        <taxon>Streptophyta</taxon>
        <taxon>Embryophyta</taxon>
        <taxon>Tracheophyta</taxon>
        <taxon>Spermatophyta</taxon>
        <taxon>Magnoliopsida</taxon>
        <taxon>eudicotyledons</taxon>
        <taxon>Gunneridae</taxon>
        <taxon>Pentapetalae</taxon>
        <taxon>rosids</taxon>
        <taxon>fabids</taxon>
        <taxon>Cucurbitales</taxon>
        <taxon>Cucurbitaceae</taxon>
        <taxon>Benincaseae</taxon>
        <taxon>Cucumis</taxon>
    </lineage>
</organism>
<dbReference type="PANTHER" id="PTHR47266">
    <property type="entry name" value="ENDONUCLEASE-RELATED"/>
    <property type="match status" value="1"/>
</dbReference>
<dbReference type="InterPro" id="IPR041588">
    <property type="entry name" value="Integrase_H2C2"/>
</dbReference>
<dbReference type="InterPro" id="IPR052160">
    <property type="entry name" value="Gypsy_RT_Integrase-like"/>
</dbReference>
<feature type="region of interest" description="Disordered" evidence="1">
    <location>
        <begin position="324"/>
        <end position="361"/>
    </location>
</feature>
<comment type="caution">
    <text evidence="4">The sequence shown here is derived from an EMBL/GenBank/DDBJ whole genome shotgun (WGS) entry which is preliminary data.</text>
</comment>
<name>A0A5D3C1Q8_CUCMM</name>
<sequence>MVAIFVGKKIYGEDRSTIVEVFVRITRDAAPVPEIDHQATGVFLRMPTIIDVVVIKEEVRKDTGLQEIVRLLEEEKADIPYYTLHQGVLKFKGRLVISSASSLLPAILHTYHDSVFGGHSGFLRTYKRAMGELYWKGMKKDIKKYCEECVVCQRNKSSVLSSTGLLMPLEIPDAIWSDISIDFIEGLPKSRGWDVILVFILPSPIGWANRRRKQECGGIPKMLLWGEAERMEPMDTLDEANNHVSQLKKAVGKGKIAQTLYPYVNENHEWMTQPEEVYNYHMKYQFPEFHLEDKVDLEEESDARPSILFTYNRRNKKIHEANDGGTCGIKGNSHEANKERARVGIKESKGSGDQQVRSIVS</sequence>
<protein>
    <submittedName>
        <fullName evidence="4">Transposon Tf2-1 polyprotein isoform X1</fullName>
    </submittedName>
</protein>
<dbReference type="OrthoDB" id="5554229at2759"/>
<feature type="compositionally biased region" description="Polar residues" evidence="1">
    <location>
        <begin position="351"/>
        <end position="361"/>
    </location>
</feature>
<gene>
    <name evidence="4" type="ORF">E5676_scaffold108G001250</name>
    <name evidence="3" type="ORF">E6C27_scaffold44G004200</name>
</gene>
<dbReference type="Pfam" id="PF17921">
    <property type="entry name" value="Integrase_H2C2"/>
    <property type="match status" value="1"/>
</dbReference>
<dbReference type="FunFam" id="1.10.340.70:FF:000001">
    <property type="entry name" value="Retrovirus-related Pol polyprotein from transposon gypsy-like Protein"/>
    <property type="match status" value="1"/>
</dbReference>
<evidence type="ECO:0000256" key="1">
    <source>
        <dbReference type="SAM" id="MobiDB-lite"/>
    </source>
</evidence>
<accession>A0A5D3C1Q8</accession>
<dbReference type="EMBL" id="SSTD01013924">
    <property type="protein sequence ID" value="TYK05305.1"/>
    <property type="molecule type" value="Genomic_DNA"/>
</dbReference>
<evidence type="ECO:0000313" key="4">
    <source>
        <dbReference type="EMBL" id="TYK05305.1"/>
    </source>
</evidence>
<evidence type="ECO:0000313" key="5">
    <source>
        <dbReference type="Proteomes" id="UP000321393"/>
    </source>
</evidence>
<dbReference type="Gene3D" id="1.10.340.70">
    <property type="match status" value="1"/>
</dbReference>
<proteinExistence type="predicted"/>
<reference evidence="5 6" key="1">
    <citation type="submission" date="2019-08" db="EMBL/GenBank/DDBJ databases">
        <title>Draft genome sequences of two oriental melons (Cucumis melo L. var makuwa).</title>
        <authorList>
            <person name="Kwon S.-Y."/>
        </authorList>
    </citation>
    <scope>NUCLEOTIDE SEQUENCE [LARGE SCALE GENOMIC DNA]</scope>
    <source>
        <strain evidence="6">cv. Chang Bougi</strain>
        <strain evidence="5">cv. SW 3</strain>
        <tissue evidence="4">Leaf</tissue>
    </source>
</reference>
<evidence type="ECO:0000313" key="3">
    <source>
        <dbReference type="EMBL" id="KAA0042903.1"/>
    </source>
</evidence>
<feature type="domain" description="Integrase zinc-binding" evidence="2">
    <location>
        <begin position="102"/>
        <end position="158"/>
    </location>
</feature>
<dbReference type="EMBL" id="SSTE01015921">
    <property type="protein sequence ID" value="KAA0042903.1"/>
    <property type="molecule type" value="Genomic_DNA"/>
</dbReference>
<feature type="compositionally biased region" description="Basic and acidic residues" evidence="1">
    <location>
        <begin position="332"/>
        <end position="350"/>
    </location>
</feature>
<dbReference type="Proteomes" id="UP000321393">
    <property type="component" value="Unassembled WGS sequence"/>
</dbReference>
<dbReference type="Proteomes" id="UP000321947">
    <property type="component" value="Unassembled WGS sequence"/>
</dbReference>